<dbReference type="PANTHER" id="PTHR43415">
    <property type="entry name" value="SPERMIDINE N(1)-ACETYLTRANSFERASE"/>
    <property type="match status" value="1"/>
</dbReference>
<dbReference type="Gene3D" id="3.40.630.30">
    <property type="match status" value="1"/>
</dbReference>
<feature type="domain" description="N-acetyltransferase" evidence="1">
    <location>
        <begin position="3"/>
        <end position="167"/>
    </location>
</feature>
<sequence>MHVEIKPLTTADVPDFWKLAYSDPQAEWTKWNGPYFRDELPSRSAFIEQIAAEKFIGHPERQVIWVDGQMAGMVSYNFEDGALQRWLDVGIVIYRSDEWHRGIGRQALTQWLDWLWTQTDLPHIGLTTWSGNARMCRLASRLGLKEEARVRQVRYWQGRYWDSVKYGCLREEWLTRNKV</sequence>
<dbReference type="RefSeq" id="WP_057877624.1">
    <property type="nucleotide sequence ID" value="NZ_JQCA01000022.1"/>
</dbReference>
<dbReference type="EMBL" id="JQCA01000022">
    <property type="protein sequence ID" value="KRO04878.1"/>
    <property type="molecule type" value="Genomic_DNA"/>
</dbReference>
<dbReference type="AlphaFoldDB" id="A0A0R2LTA2"/>
<dbReference type="PROSITE" id="PS51186">
    <property type="entry name" value="GNAT"/>
    <property type="match status" value="1"/>
</dbReference>
<evidence type="ECO:0000313" key="3">
    <source>
        <dbReference type="Proteomes" id="UP000051906"/>
    </source>
</evidence>
<protein>
    <submittedName>
        <fullName evidence="2">Acetyltransferase</fullName>
    </submittedName>
</protein>
<dbReference type="GO" id="GO:0016747">
    <property type="term" value="F:acyltransferase activity, transferring groups other than amino-acyl groups"/>
    <property type="evidence" value="ECO:0007669"/>
    <property type="project" value="InterPro"/>
</dbReference>
<dbReference type="SUPFAM" id="SSF55729">
    <property type="entry name" value="Acyl-CoA N-acyltransferases (Nat)"/>
    <property type="match status" value="1"/>
</dbReference>
<reference evidence="2 3" key="1">
    <citation type="journal article" date="2015" name="Genome Announc.">
        <title>Expanding the biotechnology potential of lactobacilli through comparative genomics of 213 strains and associated genera.</title>
        <authorList>
            <person name="Sun Z."/>
            <person name="Harris H.M."/>
            <person name="McCann A."/>
            <person name="Guo C."/>
            <person name="Argimon S."/>
            <person name="Zhang W."/>
            <person name="Yang X."/>
            <person name="Jeffery I.B."/>
            <person name="Cooney J.C."/>
            <person name="Kagawa T.F."/>
            <person name="Liu W."/>
            <person name="Song Y."/>
            <person name="Salvetti E."/>
            <person name="Wrobel A."/>
            <person name="Rasinkangas P."/>
            <person name="Parkhill J."/>
            <person name="Rea M.C."/>
            <person name="O'Sullivan O."/>
            <person name="Ritari J."/>
            <person name="Douillard F.P."/>
            <person name="Paul Ross R."/>
            <person name="Yang R."/>
            <person name="Briner A.E."/>
            <person name="Felis G.E."/>
            <person name="de Vos W.M."/>
            <person name="Barrangou R."/>
            <person name="Klaenhammer T.R."/>
            <person name="Caufield P.W."/>
            <person name="Cui Y."/>
            <person name="Zhang H."/>
            <person name="O'Toole P.W."/>
        </authorList>
    </citation>
    <scope>NUCLEOTIDE SEQUENCE [LARGE SCALE GENOMIC DNA]</scope>
    <source>
        <strain evidence="2 3">DSM 22467</strain>
    </source>
</reference>
<dbReference type="OrthoDB" id="9795206at2"/>
<comment type="caution">
    <text evidence="2">The sequence shown here is derived from an EMBL/GenBank/DDBJ whole genome shotgun (WGS) entry which is preliminary data.</text>
</comment>
<keyword evidence="2" id="KW-0808">Transferase</keyword>
<dbReference type="PATRIC" id="fig|616990.3.peg.830"/>
<dbReference type="STRING" id="616990.IV54_GL000767"/>
<keyword evidence="3" id="KW-1185">Reference proteome</keyword>
<dbReference type="InterPro" id="IPR016181">
    <property type="entry name" value="Acyl_CoA_acyltransferase"/>
</dbReference>
<dbReference type="PANTHER" id="PTHR43415:SF4">
    <property type="entry name" value="N-ACETYLTRANSFERASE DOMAIN-CONTAINING PROTEIN"/>
    <property type="match status" value="1"/>
</dbReference>
<organism evidence="2 3">
    <name type="scientific">Levilactobacillus paucivorans</name>
    <dbReference type="NCBI Taxonomy" id="616990"/>
    <lineage>
        <taxon>Bacteria</taxon>
        <taxon>Bacillati</taxon>
        <taxon>Bacillota</taxon>
        <taxon>Bacilli</taxon>
        <taxon>Lactobacillales</taxon>
        <taxon>Lactobacillaceae</taxon>
        <taxon>Levilactobacillus</taxon>
    </lineage>
</organism>
<gene>
    <name evidence="2" type="ORF">IV54_GL000767</name>
</gene>
<dbReference type="Pfam" id="PF13302">
    <property type="entry name" value="Acetyltransf_3"/>
    <property type="match status" value="1"/>
</dbReference>
<accession>A0A0R2LTA2</accession>
<dbReference type="InterPro" id="IPR000182">
    <property type="entry name" value="GNAT_dom"/>
</dbReference>
<evidence type="ECO:0000313" key="2">
    <source>
        <dbReference type="EMBL" id="KRO04878.1"/>
    </source>
</evidence>
<proteinExistence type="predicted"/>
<name>A0A0R2LTA2_9LACO</name>
<dbReference type="Proteomes" id="UP000051906">
    <property type="component" value="Unassembled WGS sequence"/>
</dbReference>
<evidence type="ECO:0000259" key="1">
    <source>
        <dbReference type="PROSITE" id="PS51186"/>
    </source>
</evidence>